<protein>
    <submittedName>
        <fullName evidence="1">Uncharacterized protein</fullName>
    </submittedName>
</protein>
<evidence type="ECO:0000313" key="2">
    <source>
        <dbReference type="Proteomes" id="UP000824120"/>
    </source>
</evidence>
<dbReference type="PANTHER" id="PTHR47074:SF21">
    <property type="entry name" value="RNASE H TYPE-1 DOMAIN-CONTAINING PROTEIN"/>
    <property type="match status" value="1"/>
</dbReference>
<dbReference type="Proteomes" id="UP000824120">
    <property type="component" value="Chromosome 5"/>
</dbReference>
<gene>
    <name evidence="1" type="ORF">H5410_026821</name>
</gene>
<reference evidence="1 2" key="1">
    <citation type="submission" date="2020-09" db="EMBL/GenBank/DDBJ databases">
        <title>De no assembly of potato wild relative species, Solanum commersonii.</title>
        <authorList>
            <person name="Cho K."/>
        </authorList>
    </citation>
    <scope>NUCLEOTIDE SEQUENCE [LARGE SCALE GENOMIC DNA]</scope>
    <source>
        <strain evidence="1">LZ3.2</strain>
        <tissue evidence="1">Leaf</tissue>
    </source>
</reference>
<dbReference type="OrthoDB" id="1323329at2759"/>
<dbReference type="AlphaFoldDB" id="A0A9J5YXL2"/>
<sequence>MENNMWWEPREALHIFDCIIRPEMKDIREMMNEERWDSGKLQQALPERIINHFGESVPSPEPYNTFLTDEIEREVWTYFTNDVALHEEISFLHGDLYPVEKIIHGINENIHKFTGFKFPFFLNLPMNRPSIAEVLESWEQRCRLKIVSWIHPLDGWYKCNVDDASNGNPDRNSVAFCVRNCFGDIIVVKGRRHPVSTNLFAKSVAIKEGI</sequence>
<dbReference type="InterPro" id="IPR052929">
    <property type="entry name" value="RNase_H-like_EbsB-rel"/>
</dbReference>
<name>A0A9J5YXL2_SOLCO</name>
<dbReference type="EMBL" id="JACXVP010000005">
    <property type="protein sequence ID" value="KAG5605329.1"/>
    <property type="molecule type" value="Genomic_DNA"/>
</dbReference>
<dbReference type="PANTHER" id="PTHR47074">
    <property type="entry name" value="BNAC02G40300D PROTEIN"/>
    <property type="match status" value="1"/>
</dbReference>
<evidence type="ECO:0000313" key="1">
    <source>
        <dbReference type="EMBL" id="KAG5605329.1"/>
    </source>
</evidence>
<keyword evidence="2" id="KW-1185">Reference proteome</keyword>
<accession>A0A9J5YXL2</accession>
<organism evidence="1 2">
    <name type="scientific">Solanum commersonii</name>
    <name type="common">Commerson's wild potato</name>
    <name type="synonym">Commerson's nightshade</name>
    <dbReference type="NCBI Taxonomy" id="4109"/>
    <lineage>
        <taxon>Eukaryota</taxon>
        <taxon>Viridiplantae</taxon>
        <taxon>Streptophyta</taxon>
        <taxon>Embryophyta</taxon>
        <taxon>Tracheophyta</taxon>
        <taxon>Spermatophyta</taxon>
        <taxon>Magnoliopsida</taxon>
        <taxon>eudicotyledons</taxon>
        <taxon>Gunneridae</taxon>
        <taxon>Pentapetalae</taxon>
        <taxon>asterids</taxon>
        <taxon>lamiids</taxon>
        <taxon>Solanales</taxon>
        <taxon>Solanaceae</taxon>
        <taxon>Solanoideae</taxon>
        <taxon>Solaneae</taxon>
        <taxon>Solanum</taxon>
    </lineage>
</organism>
<comment type="caution">
    <text evidence="1">The sequence shown here is derived from an EMBL/GenBank/DDBJ whole genome shotgun (WGS) entry which is preliminary data.</text>
</comment>
<proteinExistence type="predicted"/>